<keyword evidence="2" id="KW-1185">Reference proteome</keyword>
<comment type="caution">
    <text evidence="1">The sequence shown here is derived from an EMBL/GenBank/DDBJ whole genome shotgun (WGS) entry which is preliminary data.</text>
</comment>
<sequence length="34" mass="4008">MKLKVQLQLYDSSTLKGWTRKREPEISEEFVVPA</sequence>
<accession>A0AAV5J166</accession>
<reference evidence="1 2" key="1">
    <citation type="journal article" date="2021" name="Commun. Biol.">
        <title>The genome of Shorea leprosula (Dipterocarpaceae) highlights the ecological relevance of drought in aseasonal tropical rainforests.</title>
        <authorList>
            <person name="Ng K.K.S."/>
            <person name="Kobayashi M.J."/>
            <person name="Fawcett J.A."/>
            <person name="Hatakeyama M."/>
            <person name="Paape T."/>
            <person name="Ng C.H."/>
            <person name="Ang C.C."/>
            <person name="Tnah L.H."/>
            <person name="Lee C.T."/>
            <person name="Nishiyama T."/>
            <person name="Sese J."/>
            <person name="O'Brien M.J."/>
            <person name="Copetti D."/>
            <person name="Mohd Noor M.I."/>
            <person name="Ong R.C."/>
            <person name="Putra M."/>
            <person name="Sireger I.Z."/>
            <person name="Indrioko S."/>
            <person name="Kosugi Y."/>
            <person name="Izuno A."/>
            <person name="Isagi Y."/>
            <person name="Lee S.L."/>
            <person name="Shimizu K.K."/>
        </authorList>
    </citation>
    <scope>NUCLEOTIDE SEQUENCE [LARGE SCALE GENOMIC DNA]</scope>
    <source>
        <strain evidence="1">214</strain>
    </source>
</reference>
<evidence type="ECO:0000313" key="2">
    <source>
        <dbReference type="Proteomes" id="UP001054252"/>
    </source>
</evidence>
<organism evidence="1 2">
    <name type="scientific">Rubroshorea leprosula</name>
    <dbReference type="NCBI Taxonomy" id="152421"/>
    <lineage>
        <taxon>Eukaryota</taxon>
        <taxon>Viridiplantae</taxon>
        <taxon>Streptophyta</taxon>
        <taxon>Embryophyta</taxon>
        <taxon>Tracheophyta</taxon>
        <taxon>Spermatophyta</taxon>
        <taxon>Magnoliopsida</taxon>
        <taxon>eudicotyledons</taxon>
        <taxon>Gunneridae</taxon>
        <taxon>Pentapetalae</taxon>
        <taxon>rosids</taxon>
        <taxon>malvids</taxon>
        <taxon>Malvales</taxon>
        <taxon>Dipterocarpaceae</taxon>
        <taxon>Rubroshorea</taxon>
    </lineage>
</organism>
<protein>
    <submittedName>
        <fullName evidence="1">Uncharacterized protein</fullName>
    </submittedName>
</protein>
<gene>
    <name evidence="1" type="ORF">SLEP1_g17863</name>
</gene>
<dbReference type="AlphaFoldDB" id="A0AAV5J166"/>
<name>A0AAV5J166_9ROSI</name>
<dbReference type="EMBL" id="BPVZ01000024">
    <property type="protein sequence ID" value="GKV05914.1"/>
    <property type="molecule type" value="Genomic_DNA"/>
</dbReference>
<proteinExistence type="predicted"/>
<dbReference type="Proteomes" id="UP001054252">
    <property type="component" value="Unassembled WGS sequence"/>
</dbReference>
<evidence type="ECO:0000313" key="1">
    <source>
        <dbReference type="EMBL" id="GKV05914.1"/>
    </source>
</evidence>